<organism evidence="1 2">
    <name type="scientific">Naganishia friedmannii</name>
    <dbReference type="NCBI Taxonomy" id="89922"/>
    <lineage>
        <taxon>Eukaryota</taxon>
        <taxon>Fungi</taxon>
        <taxon>Dikarya</taxon>
        <taxon>Basidiomycota</taxon>
        <taxon>Agaricomycotina</taxon>
        <taxon>Tremellomycetes</taxon>
        <taxon>Filobasidiales</taxon>
        <taxon>Filobasidiaceae</taxon>
        <taxon>Naganishia</taxon>
    </lineage>
</organism>
<comment type="caution">
    <text evidence="1">The sequence shown here is derived from an EMBL/GenBank/DDBJ whole genome shotgun (WGS) entry which is preliminary data.</text>
</comment>
<keyword evidence="2" id="KW-1185">Reference proteome</keyword>
<evidence type="ECO:0000313" key="1">
    <source>
        <dbReference type="EMBL" id="KAJ9094237.1"/>
    </source>
</evidence>
<proteinExistence type="predicted"/>
<dbReference type="Proteomes" id="UP001227268">
    <property type="component" value="Unassembled WGS sequence"/>
</dbReference>
<name>A0ACC2V4R1_9TREE</name>
<evidence type="ECO:0000313" key="2">
    <source>
        <dbReference type="Proteomes" id="UP001227268"/>
    </source>
</evidence>
<sequence length="312" mass="34778">MSSSSSDHAESSDSDSSTLSNDTDDGQEAAKPSAEGLRNELHLAKQLWDDKLDQLLSRIDGFEQLGRRLDRIERRTKRTANLSDSPEPNAWLSKNTRIMLSPPSNDSSNNSDSSYEEDSSAATSNDDYTDGPSASDGEEGTGDELDLPEEDPALLALNHVKQTFYELVDRVGTRKRQRRGKVDVPLDKLRDDIVRCGQKINKQKAKRIQELEKENTRMKEAIKKVVSDRSELAGDLYGDPIVPLDIMSVVGQFLSGDNAYASLAKYSLTCRALREELQPMIYETVILHEDDPDRNKVFSSGSSLRPAFTHVK</sequence>
<reference evidence="1" key="1">
    <citation type="submission" date="2023-04" db="EMBL/GenBank/DDBJ databases">
        <title>Draft Genome sequencing of Naganishia species isolated from polar environments using Oxford Nanopore Technology.</title>
        <authorList>
            <person name="Leo P."/>
            <person name="Venkateswaran K."/>
        </authorList>
    </citation>
    <scope>NUCLEOTIDE SEQUENCE</scope>
    <source>
        <strain evidence="1">MNA-CCFEE 5423</strain>
    </source>
</reference>
<protein>
    <submittedName>
        <fullName evidence="1">Uncharacterized protein</fullName>
    </submittedName>
</protein>
<gene>
    <name evidence="1" type="ORF">QFC21_006063</name>
</gene>
<dbReference type="EMBL" id="JASBWT010000026">
    <property type="protein sequence ID" value="KAJ9094237.1"/>
    <property type="molecule type" value="Genomic_DNA"/>
</dbReference>
<accession>A0ACC2V4R1</accession>